<evidence type="ECO:0000313" key="3">
    <source>
        <dbReference type="Proteomes" id="UP001447188"/>
    </source>
</evidence>
<organism evidence="2 3">
    <name type="scientific">Discina gigas</name>
    <dbReference type="NCBI Taxonomy" id="1032678"/>
    <lineage>
        <taxon>Eukaryota</taxon>
        <taxon>Fungi</taxon>
        <taxon>Dikarya</taxon>
        <taxon>Ascomycota</taxon>
        <taxon>Pezizomycotina</taxon>
        <taxon>Pezizomycetes</taxon>
        <taxon>Pezizales</taxon>
        <taxon>Discinaceae</taxon>
        <taxon>Discina</taxon>
    </lineage>
</organism>
<dbReference type="InterPro" id="IPR007174">
    <property type="entry name" value="Las1"/>
</dbReference>
<dbReference type="PANTHER" id="PTHR15002:SF0">
    <property type="entry name" value="RIBOSOMAL BIOGENESIS PROTEIN LAS1L"/>
    <property type="match status" value="1"/>
</dbReference>
<accession>A0ABR3GLS3</accession>
<gene>
    <name evidence="2" type="primary">LAS1</name>
    <name evidence="2" type="ORF">Q9L58_004089</name>
</gene>
<dbReference type="Proteomes" id="UP001447188">
    <property type="component" value="Unassembled WGS sequence"/>
</dbReference>
<evidence type="ECO:0000256" key="1">
    <source>
        <dbReference type="SAM" id="Coils"/>
    </source>
</evidence>
<dbReference type="PANTHER" id="PTHR15002">
    <property type="entry name" value="RIBOSOMAL BIOGENESIS PROTEIN LAS1L"/>
    <property type="match status" value="1"/>
</dbReference>
<feature type="coiled-coil region" evidence="1">
    <location>
        <begin position="399"/>
        <end position="433"/>
    </location>
</feature>
<reference evidence="2 3" key="1">
    <citation type="submission" date="2024-02" db="EMBL/GenBank/DDBJ databases">
        <title>Discinaceae phylogenomics.</title>
        <authorList>
            <person name="Dirks A.C."/>
            <person name="James T.Y."/>
        </authorList>
    </citation>
    <scope>NUCLEOTIDE SEQUENCE [LARGE SCALE GENOMIC DNA]</scope>
    <source>
        <strain evidence="2 3">ACD0624</strain>
    </source>
</reference>
<name>A0ABR3GLS3_9PEZI</name>
<evidence type="ECO:0000313" key="2">
    <source>
        <dbReference type="EMBL" id="KAL0636868.1"/>
    </source>
</evidence>
<keyword evidence="3" id="KW-1185">Reference proteome</keyword>
<comment type="caution">
    <text evidence="2">The sequence shown here is derived from an EMBL/GenBank/DDBJ whole genome shotgun (WGS) entry which is preliminary data.</text>
</comment>
<protein>
    <submittedName>
        <fullName evidence="2">rRNA-processing protein las1</fullName>
    </submittedName>
</protein>
<proteinExistence type="predicted"/>
<sequence length="473" mass="53244">MSRYHPRIVAWRSPEDLIEVKGAFFPPLNDPDQRQMALAKVRAWMVRGRLPHAIEATAILTEALLHDVPETSQLNVRLAYSTAICRFVNGLLDPGQQSQFALSMHTLARNLNLPASFVEIRHAATHEVLPSLSVLRTVAVRALDWLWVNYWSAVGVAAATDGQDTRAERVQLLRARLALKRWRQLRRDNPLKELKQGDPSPEGREAFAIIKECVTICKEDEGREALVDAFLEEKALIPAGKKKSPLMSGAIHLWLPLLEAIDPSINGFADHLFTSMLDVFTYSQESPIARPPGTHPVNSYSPEFIEAILTWLQALTSTSTSLGSQITFGSHSSNPADLDELVKQCVLRPTEWGIRFLRHLFKERPSIASKYGEIVEMAATQVTLPTANLKAELTKNGDATGKRRAVEDVEEEIKVFEARFEAMQRQRTEWEARLRNGDSSKPDPNVMEVEGRQMVGRWRKWSGEWTPRPIGVL</sequence>
<dbReference type="Pfam" id="PF04031">
    <property type="entry name" value="Las1"/>
    <property type="match status" value="1"/>
</dbReference>
<keyword evidence="1" id="KW-0175">Coiled coil</keyword>
<dbReference type="EMBL" id="JBBBZM010000042">
    <property type="protein sequence ID" value="KAL0636868.1"/>
    <property type="molecule type" value="Genomic_DNA"/>
</dbReference>